<organism evidence="3 4">
    <name type="scientific">Elaeis guineensis var. tenera</name>
    <name type="common">Oil palm</name>
    <dbReference type="NCBI Taxonomy" id="51953"/>
    <lineage>
        <taxon>Eukaryota</taxon>
        <taxon>Viridiplantae</taxon>
        <taxon>Streptophyta</taxon>
        <taxon>Embryophyta</taxon>
        <taxon>Tracheophyta</taxon>
        <taxon>Spermatophyta</taxon>
        <taxon>Magnoliopsida</taxon>
        <taxon>Liliopsida</taxon>
        <taxon>Arecaceae</taxon>
        <taxon>Arecoideae</taxon>
        <taxon>Cocoseae</taxon>
        <taxon>Elaeidinae</taxon>
        <taxon>Elaeis</taxon>
    </lineage>
</organism>
<evidence type="ECO:0000313" key="4">
    <source>
        <dbReference type="RefSeq" id="XP_019703258.1"/>
    </source>
</evidence>
<evidence type="ECO:0000313" key="3">
    <source>
        <dbReference type="Proteomes" id="UP000504607"/>
    </source>
</evidence>
<reference evidence="4" key="1">
    <citation type="submission" date="2025-08" db="UniProtKB">
        <authorList>
            <consortium name="RefSeq"/>
        </authorList>
    </citation>
    <scope>IDENTIFICATION</scope>
</reference>
<dbReference type="RefSeq" id="XP_019703258.1">
    <property type="nucleotide sequence ID" value="XM_019847699.2"/>
</dbReference>
<dbReference type="Proteomes" id="UP000504607">
    <property type="component" value="Unplaced"/>
</dbReference>
<gene>
    <name evidence="4" type="primary">LOC109505261</name>
</gene>
<feature type="transmembrane region" description="Helical" evidence="1">
    <location>
        <begin position="6"/>
        <end position="26"/>
    </location>
</feature>
<evidence type="ECO:0000256" key="1">
    <source>
        <dbReference type="SAM" id="Phobius"/>
    </source>
</evidence>
<feature type="non-terminal residue" evidence="4">
    <location>
        <position position="120"/>
    </location>
</feature>
<keyword evidence="1" id="KW-1133">Transmembrane helix</keyword>
<keyword evidence="1" id="KW-0472">Membrane</keyword>
<sequence length="120" mass="13699">MGDQWASVGSLLAGLMFLGAVIRQYFPFRPETILIKYIRKLTSFIYPYVQIKIPEYTGERMKRSEAYAAVEAYLSASCSQRAHKLKADLGKDSTKPVLSMDDHEEVTDEFEGTTFWWSSS</sequence>
<accession>A0A6J0PDH1</accession>
<dbReference type="GeneID" id="109505261"/>
<evidence type="ECO:0000259" key="2">
    <source>
        <dbReference type="Pfam" id="PF14363"/>
    </source>
</evidence>
<dbReference type="KEGG" id="egu:109505261"/>
<dbReference type="InParanoid" id="A0A6J0PDH1"/>
<keyword evidence="3" id="KW-1185">Reference proteome</keyword>
<dbReference type="InterPro" id="IPR025753">
    <property type="entry name" value="AAA_N_dom"/>
</dbReference>
<proteinExistence type="predicted"/>
<keyword evidence="1" id="KW-0812">Transmembrane</keyword>
<feature type="domain" description="AAA-type ATPase N-terminal" evidence="2">
    <location>
        <begin position="33"/>
        <end position="119"/>
    </location>
</feature>
<dbReference type="AlphaFoldDB" id="A0A6J0PDH1"/>
<protein>
    <submittedName>
        <fullName evidence="4">AAA-ATPase ASD, mitochondrial</fullName>
    </submittedName>
</protein>
<name>A0A6J0PDH1_ELAGV</name>
<dbReference type="OrthoDB" id="692656at2759"/>
<dbReference type="Pfam" id="PF14363">
    <property type="entry name" value="AAA_assoc"/>
    <property type="match status" value="1"/>
</dbReference>